<accession>A0A939PGT7</accession>
<name>A0A939PGT7_9ACTN</name>
<dbReference type="Pfam" id="PF22742">
    <property type="entry name" value="PspAB"/>
    <property type="match status" value="1"/>
</dbReference>
<dbReference type="InterPro" id="IPR054383">
    <property type="entry name" value="PspAB-like"/>
</dbReference>
<dbReference type="Proteomes" id="UP000669179">
    <property type="component" value="Unassembled WGS sequence"/>
</dbReference>
<comment type="caution">
    <text evidence="1">The sequence shown here is derived from an EMBL/GenBank/DDBJ whole genome shotgun (WGS) entry which is preliminary data.</text>
</comment>
<protein>
    <submittedName>
        <fullName evidence="1">Uncharacterized protein</fullName>
    </submittedName>
</protein>
<proteinExistence type="predicted"/>
<evidence type="ECO:0000313" key="1">
    <source>
        <dbReference type="EMBL" id="MBO2452592.1"/>
    </source>
</evidence>
<dbReference type="AlphaFoldDB" id="A0A939PGT7"/>
<dbReference type="EMBL" id="JAGEOJ010000016">
    <property type="protein sequence ID" value="MBO2452592.1"/>
    <property type="molecule type" value="Genomic_DNA"/>
</dbReference>
<keyword evidence="2" id="KW-1185">Reference proteome</keyword>
<gene>
    <name evidence="1" type="ORF">J4573_36255</name>
</gene>
<sequence>MGFRTVLLGRREPAKPDLNRLFGLAPAALPLEAATGLTPTGVGAVCFRGVEGGAFGAFARTQRELERLLGLGRPGAVATLEYDAYGFGWVVVRREPDDLDKLVIDLHVVNSTLEEGGFGSYLVCSYMGFRGSGPYRLALVYAHLRGTFYPFSPKRTRRRRNEDLEARAEEALVGELQLEPDRARWFPLWDAPGL</sequence>
<organism evidence="1 2">
    <name type="scientific">Actinomadura barringtoniae</name>
    <dbReference type="NCBI Taxonomy" id="1427535"/>
    <lineage>
        <taxon>Bacteria</taxon>
        <taxon>Bacillati</taxon>
        <taxon>Actinomycetota</taxon>
        <taxon>Actinomycetes</taxon>
        <taxon>Streptosporangiales</taxon>
        <taxon>Thermomonosporaceae</taxon>
        <taxon>Actinomadura</taxon>
    </lineage>
</organism>
<dbReference type="RefSeq" id="WP_208260596.1">
    <property type="nucleotide sequence ID" value="NZ_JAGEOJ010000016.1"/>
</dbReference>
<evidence type="ECO:0000313" key="2">
    <source>
        <dbReference type="Proteomes" id="UP000669179"/>
    </source>
</evidence>
<reference evidence="1" key="1">
    <citation type="submission" date="2021-03" db="EMBL/GenBank/DDBJ databases">
        <authorList>
            <person name="Kanchanasin P."/>
            <person name="Saeng-In P."/>
            <person name="Phongsopitanun W."/>
            <person name="Yuki M."/>
            <person name="Kudo T."/>
            <person name="Ohkuma M."/>
            <person name="Tanasupawat S."/>
        </authorList>
    </citation>
    <scope>NUCLEOTIDE SEQUENCE</scope>
    <source>
        <strain evidence="1">GKU 128</strain>
    </source>
</reference>